<evidence type="ECO:0000259" key="4">
    <source>
        <dbReference type="Pfam" id="PF00890"/>
    </source>
</evidence>
<dbReference type="InterPro" id="IPR036188">
    <property type="entry name" value="FAD/NAD-bd_sf"/>
</dbReference>
<evidence type="ECO:0000256" key="3">
    <source>
        <dbReference type="ARBA" id="ARBA00023002"/>
    </source>
</evidence>
<protein>
    <submittedName>
        <fullName evidence="5">FAD-dependent oxidoreductase</fullName>
    </submittedName>
</protein>
<gene>
    <name evidence="5" type="ORF">ACFQ39_03650</name>
</gene>
<reference evidence="6" key="1">
    <citation type="journal article" date="2019" name="Int. J. Syst. Evol. Microbiol.">
        <title>The Global Catalogue of Microorganisms (GCM) 10K type strain sequencing project: providing services to taxonomists for standard genome sequencing and annotation.</title>
        <authorList>
            <consortium name="The Broad Institute Genomics Platform"/>
            <consortium name="The Broad Institute Genome Sequencing Center for Infectious Disease"/>
            <person name="Wu L."/>
            <person name="Ma J."/>
        </authorList>
    </citation>
    <scope>NUCLEOTIDE SEQUENCE [LARGE SCALE GENOMIC DNA]</scope>
    <source>
        <strain evidence="6">CCUG 61485</strain>
    </source>
</reference>
<dbReference type="SUPFAM" id="SSF51905">
    <property type="entry name" value="FAD/NAD(P)-binding domain"/>
    <property type="match status" value="1"/>
</dbReference>
<evidence type="ECO:0000256" key="2">
    <source>
        <dbReference type="ARBA" id="ARBA00022630"/>
    </source>
</evidence>
<dbReference type="Pfam" id="PF00890">
    <property type="entry name" value="FAD_binding_2"/>
    <property type="match status" value="1"/>
</dbReference>
<dbReference type="RefSeq" id="WP_377176556.1">
    <property type="nucleotide sequence ID" value="NZ_JBHTMY010000002.1"/>
</dbReference>
<keyword evidence="6" id="KW-1185">Reference proteome</keyword>
<dbReference type="InterPro" id="IPR027477">
    <property type="entry name" value="Succ_DH/fumarate_Rdtase_cat_sf"/>
</dbReference>
<comment type="cofactor">
    <cofactor evidence="1">
        <name>FAD</name>
        <dbReference type="ChEBI" id="CHEBI:57692"/>
    </cofactor>
</comment>
<evidence type="ECO:0000256" key="1">
    <source>
        <dbReference type="ARBA" id="ARBA00001974"/>
    </source>
</evidence>
<name>A0ABW3XYN1_9FLAO</name>
<evidence type="ECO:0000313" key="6">
    <source>
        <dbReference type="Proteomes" id="UP001597201"/>
    </source>
</evidence>
<dbReference type="InterPro" id="IPR014614">
    <property type="entry name" value="KsdD_DH"/>
</dbReference>
<proteinExistence type="predicted"/>
<keyword evidence="2" id="KW-0285">Flavoprotein</keyword>
<dbReference type="InterPro" id="IPR003953">
    <property type="entry name" value="FAD-dep_OxRdtase_2_FAD-bd"/>
</dbReference>
<dbReference type="Gene3D" id="3.90.700.10">
    <property type="entry name" value="Succinate dehydrogenase/fumarate reductase flavoprotein, catalytic domain"/>
    <property type="match status" value="1"/>
</dbReference>
<organism evidence="5 6">
    <name type="scientific">Namhaeicola litoreus</name>
    <dbReference type="NCBI Taxonomy" id="1052145"/>
    <lineage>
        <taxon>Bacteria</taxon>
        <taxon>Pseudomonadati</taxon>
        <taxon>Bacteroidota</taxon>
        <taxon>Flavobacteriia</taxon>
        <taxon>Flavobacteriales</taxon>
        <taxon>Flavobacteriaceae</taxon>
        <taxon>Namhaeicola</taxon>
    </lineage>
</organism>
<dbReference type="PANTHER" id="PTHR43260">
    <property type="entry name" value="3-KETOSTEROID-DELTA-1-DEHYDROGENASE"/>
    <property type="match status" value="1"/>
</dbReference>
<keyword evidence="3" id="KW-0560">Oxidoreductase</keyword>
<accession>A0ABW3XYN1</accession>
<dbReference type="Gene3D" id="3.50.50.60">
    <property type="entry name" value="FAD/NAD(P)-binding domain"/>
    <property type="match status" value="2"/>
</dbReference>
<dbReference type="EMBL" id="JBHTMY010000002">
    <property type="protein sequence ID" value="MFD1314699.1"/>
    <property type="molecule type" value="Genomic_DNA"/>
</dbReference>
<feature type="domain" description="FAD-dependent oxidoreductase 2 FAD-binding" evidence="4">
    <location>
        <begin position="12"/>
        <end position="527"/>
    </location>
</feature>
<dbReference type="PIRSF" id="PIRSF036654">
    <property type="entry name" value="UCP036654"/>
    <property type="match status" value="1"/>
</dbReference>
<comment type="caution">
    <text evidence="5">The sequence shown here is derived from an EMBL/GenBank/DDBJ whole genome shotgun (WGS) entry which is preliminary data.</text>
</comment>
<dbReference type="PANTHER" id="PTHR43260:SF1">
    <property type="entry name" value="KSDD-LIKE STEROID DEHYDROGENASE RV0785"/>
    <property type="match status" value="1"/>
</dbReference>
<evidence type="ECO:0000313" key="5">
    <source>
        <dbReference type="EMBL" id="MFD1314699.1"/>
    </source>
</evidence>
<dbReference type="Proteomes" id="UP001597201">
    <property type="component" value="Unassembled WGS sequence"/>
</dbReference>
<sequence length="547" mass="61604">MTAHSKNNYSADIAIIGGGISGIVTALELLDSGKKIILFDRDIEENFGGLAKESFGGMFFVNSPQQRFSKINDSIENAIKDWFSFAEFDQDEKWGKLWAKSFIEENHLLYQWLKNRKIKFFPIVHWVERGLDVPGNSVPRFHMVWGTGHGLMEAILSSLKAHMNFKNLTIYFEHFVEDFNLANGKISAINGVNEKTKEDFVCHADEFVVATGGINGNIEKVKQYWHKEWNKPPEKILNGSHQYSDGIIHEKVEKLGGNIVHLDHMWNYAAGIPHPYPKRENHGLSLVPPKSALWLNYMGERIGPKPLITAYDTRYLVTKICEQEKQYSWQILNKKIALKELAVSGAEFNDGIKNKSLFGFLSTILFGNKKLISSLEEDSPNYIVANSIEALADKMNSLTGTNDVNVDILKASIKSYDINFEKGKDPLKDEQIRLISKAREYRGDKARTLKPQPLDQKNAYPLIAIREFILSRKSLGGIQTNLQSQVLSIPDKNNEQKAFHNLYAVGEAAGFGGGGSHGKRALEGTFLTTCIFTAQKAAEHITKKILK</sequence>